<sequence>MVQLSTSVLLAALLAAPSLASHVATEHGSNSFSVRDLEYLEELAIREPALGGALRKVGRVVKKAVNSKAAGGAMAAAEVAGTAAAIHSASRQPTARDLEYIEELAARDPRIGAMLKKVGRVAGKVLGGVSTVATVGSVAASVAPQRRDLEYLDLKMRDPRLGAVLKKVGRVAGKVLGGVSTAATVGSVAASVAAPQRRDLEYLDLEMRDPRLGAVLKKVGRVAGKVLGGVSTAATVGSVAASVVPQQRDLEYIEELAARDPRIGAMLKKVGRVAGKVLGGVSTAATVGSVAASVAAPQRRDLEYLDLEIRDPRLGAVLKKVGRVAGKVLGGVSTAATVGSVAASVVPQQRDLEFIEELVARGYFDELD</sequence>
<feature type="chain" id="PRO_5035893649" evidence="1">
    <location>
        <begin position="21"/>
        <end position="368"/>
    </location>
</feature>
<protein>
    <submittedName>
        <fullName evidence="2">Uncharacterized protein</fullName>
    </submittedName>
</protein>
<evidence type="ECO:0000313" key="3">
    <source>
        <dbReference type="Proteomes" id="UP000467700"/>
    </source>
</evidence>
<dbReference type="Proteomes" id="UP000467700">
    <property type="component" value="Unassembled WGS sequence"/>
</dbReference>
<evidence type="ECO:0000313" key="2">
    <source>
        <dbReference type="EMBL" id="CAA7268286.1"/>
    </source>
</evidence>
<dbReference type="AlphaFoldDB" id="A0A8S0WXI1"/>
<name>A0A8S0WXI1_CYCAE</name>
<keyword evidence="3" id="KW-1185">Reference proteome</keyword>
<reference evidence="2 3" key="1">
    <citation type="submission" date="2020-01" db="EMBL/GenBank/DDBJ databases">
        <authorList>
            <person name="Gupta K D."/>
        </authorList>
    </citation>
    <scope>NUCLEOTIDE SEQUENCE [LARGE SCALE GENOMIC DNA]</scope>
</reference>
<proteinExistence type="predicted"/>
<accession>A0A8S0WXI1</accession>
<dbReference type="EMBL" id="CACVBS010000067">
    <property type="protein sequence ID" value="CAA7268286.1"/>
    <property type="molecule type" value="Genomic_DNA"/>
</dbReference>
<keyword evidence="1" id="KW-0732">Signal</keyword>
<organism evidence="2 3">
    <name type="scientific">Cyclocybe aegerita</name>
    <name type="common">Black poplar mushroom</name>
    <name type="synonym">Agrocybe aegerita</name>
    <dbReference type="NCBI Taxonomy" id="1973307"/>
    <lineage>
        <taxon>Eukaryota</taxon>
        <taxon>Fungi</taxon>
        <taxon>Dikarya</taxon>
        <taxon>Basidiomycota</taxon>
        <taxon>Agaricomycotina</taxon>
        <taxon>Agaricomycetes</taxon>
        <taxon>Agaricomycetidae</taxon>
        <taxon>Agaricales</taxon>
        <taxon>Agaricineae</taxon>
        <taxon>Bolbitiaceae</taxon>
        <taxon>Cyclocybe</taxon>
    </lineage>
</organism>
<feature type="signal peptide" evidence="1">
    <location>
        <begin position="1"/>
        <end position="20"/>
    </location>
</feature>
<comment type="caution">
    <text evidence="2">The sequence shown here is derived from an EMBL/GenBank/DDBJ whole genome shotgun (WGS) entry which is preliminary data.</text>
</comment>
<gene>
    <name evidence="2" type="ORF">AAE3_LOCUS10531</name>
</gene>
<dbReference type="OrthoDB" id="3044731at2759"/>
<evidence type="ECO:0000256" key="1">
    <source>
        <dbReference type="SAM" id="SignalP"/>
    </source>
</evidence>